<gene>
    <name evidence="3" type="ORF">SAMN06295984_0101</name>
</gene>
<dbReference type="Pfam" id="PF10728">
    <property type="entry name" value="DUF2520"/>
    <property type="match status" value="1"/>
</dbReference>
<feature type="domain" description="DUF2520" evidence="2">
    <location>
        <begin position="153"/>
        <end position="277"/>
    </location>
</feature>
<keyword evidence="4" id="KW-1185">Reference proteome</keyword>
<proteinExistence type="predicted"/>
<organism evidence="3 4">
    <name type="scientific">Sphingopyxis terrae subsp. ummariensis</name>
    <dbReference type="NCBI Taxonomy" id="429001"/>
    <lineage>
        <taxon>Bacteria</taxon>
        <taxon>Pseudomonadati</taxon>
        <taxon>Pseudomonadota</taxon>
        <taxon>Alphaproteobacteria</taxon>
        <taxon>Sphingomonadales</taxon>
        <taxon>Sphingomonadaceae</taxon>
        <taxon>Sphingopyxis</taxon>
    </lineage>
</organism>
<dbReference type="RefSeq" id="WP_086455629.1">
    <property type="nucleotide sequence ID" value="NZ_FXWL01000001.1"/>
</dbReference>
<dbReference type="Gene3D" id="1.10.1040.20">
    <property type="entry name" value="ProC-like, C-terminal domain"/>
    <property type="match status" value="1"/>
</dbReference>
<sequence>MICRIVDIMNIDIFRRIGIVGSGRVARALALGLKPSSHEPPLLSGRSPEQLAEAERQVDGIETTPTLGALVQTCDAIAIAVADDALSGIVATLAAEASKTPSAPFVFHVSGRSGAALLAPLRDAGWLTAAIHPAMTFTGNPPGEVARMAGARFAITGSSVDAAVQAKRVVGLLGGVAVEIPEERRALYHAALCHASNHLVTLIADAAQALERAGVAAPRALLAPLVQAALDNSLDRGFGALSGPLLRGDVQTIRDHVAALAAHDPDLVAAYRAMAVATIGRLERSGAPPDAALRRALDSGGAVP</sequence>
<dbReference type="PANTHER" id="PTHR40459:SF1">
    <property type="entry name" value="CONSERVED HYPOTHETICAL ALANINE AND LEUCINE RICH PROTEIN"/>
    <property type="match status" value="1"/>
</dbReference>
<dbReference type="InterPro" id="IPR008927">
    <property type="entry name" value="6-PGluconate_DH-like_C_sf"/>
</dbReference>
<dbReference type="EMBL" id="FXWL01000001">
    <property type="protein sequence ID" value="SMQ58330.1"/>
    <property type="molecule type" value="Genomic_DNA"/>
</dbReference>
<evidence type="ECO:0000259" key="1">
    <source>
        <dbReference type="Pfam" id="PF10727"/>
    </source>
</evidence>
<feature type="domain" description="Putative oxidoreductase/dehydrogenase Rossmann-like" evidence="1">
    <location>
        <begin position="16"/>
        <end position="133"/>
    </location>
</feature>
<dbReference type="GeneID" id="303000185"/>
<evidence type="ECO:0000313" key="4">
    <source>
        <dbReference type="Proteomes" id="UP000194469"/>
    </source>
</evidence>
<dbReference type="SUPFAM" id="SSF48179">
    <property type="entry name" value="6-phosphogluconate dehydrogenase C-terminal domain-like"/>
    <property type="match status" value="1"/>
</dbReference>
<dbReference type="InterPro" id="IPR019665">
    <property type="entry name" value="OxRdtase/DH_put_Rossmann_dom"/>
</dbReference>
<dbReference type="SUPFAM" id="SSF51735">
    <property type="entry name" value="NAD(P)-binding Rossmann-fold domains"/>
    <property type="match status" value="1"/>
</dbReference>
<evidence type="ECO:0000313" key="3">
    <source>
        <dbReference type="EMBL" id="SMQ58330.1"/>
    </source>
</evidence>
<name>A0A1Y6EBP8_9SPHN</name>
<dbReference type="InterPro" id="IPR036291">
    <property type="entry name" value="NAD(P)-bd_dom_sf"/>
</dbReference>
<dbReference type="AlphaFoldDB" id="A0A1Y6EBP8"/>
<dbReference type="Proteomes" id="UP000194469">
    <property type="component" value="Unassembled WGS sequence"/>
</dbReference>
<protein>
    <submittedName>
        <fullName evidence="3">Predicted oxidoreductase, contains short-chain dehydrogenase (SDR) and DUF2520 domains</fullName>
    </submittedName>
</protein>
<reference evidence="4" key="1">
    <citation type="submission" date="2017-04" db="EMBL/GenBank/DDBJ databases">
        <authorList>
            <person name="Varghese N."/>
            <person name="Submissions S."/>
        </authorList>
    </citation>
    <scope>NUCLEOTIDE SEQUENCE [LARGE SCALE GENOMIC DNA]</scope>
    <source>
        <strain evidence="4">UI2</strain>
    </source>
</reference>
<dbReference type="Gene3D" id="3.40.50.720">
    <property type="entry name" value="NAD(P)-binding Rossmann-like Domain"/>
    <property type="match status" value="1"/>
</dbReference>
<dbReference type="InterPro" id="IPR018931">
    <property type="entry name" value="DUF2520"/>
</dbReference>
<dbReference type="Pfam" id="PF10727">
    <property type="entry name" value="Rossmann-like"/>
    <property type="match status" value="1"/>
</dbReference>
<evidence type="ECO:0000259" key="2">
    <source>
        <dbReference type="Pfam" id="PF10728"/>
    </source>
</evidence>
<dbReference type="InterPro" id="IPR037108">
    <property type="entry name" value="TM1727-like_C_sf"/>
</dbReference>
<dbReference type="PANTHER" id="PTHR40459">
    <property type="entry name" value="CONSERVED HYPOTHETICAL ALANINE AND LEUCINE RICH PROTEIN"/>
    <property type="match status" value="1"/>
</dbReference>
<accession>A0A1Y6EBP8</accession>